<dbReference type="Proteomes" id="UP000438429">
    <property type="component" value="Unassembled WGS sequence"/>
</dbReference>
<feature type="compositionally biased region" description="Polar residues" evidence="1">
    <location>
        <begin position="38"/>
        <end position="69"/>
    </location>
</feature>
<organism evidence="2 3">
    <name type="scientific">Scophthalmus maximus</name>
    <name type="common">Turbot</name>
    <name type="synonym">Psetta maxima</name>
    <dbReference type="NCBI Taxonomy" id="52904"/>
    <lineage>
        <taxon>Eukaryota</taxon>
        <taxon>Metazoa</taxon>
        <taxon>Chordata</taxon>
        <taxon>Craniata</taxon>
        <taxon>Vertebrata</taxon>
        <taxon>Euteleostomi</taxon>
        <taxon>Actinopterygii</taxon>
        <taxon>Neopterygii</taxon>
        <taxon>Teleostei</taxon>
        <taxon>Neoteleostei</taxon>
        <taxon>Acanthomorphata</taxon>
        <taxon>Carangaria</taxon>
        <taxon>Pleuronectiformes</taxon>
        <taxon>Pleuronectoidei</taxon>
        <taxon>Scophthalmidae</taxon>
        <taxon>Scophthalmus</taxon>
    </lineage>
</organism>
<evidence type="ECO:0000313" key="2">
    <source>
        <dbReference type="EMBL" id="KAF0035712.1"/>
    </source>
</evidence>
<comment type="caution">
    <text evidence="2">The sequence shown here is derived from an EMBL/GenBank/DDBJ whole genome shotgun (WGS) entry which is preliminary data.</text>
</comment>
<gene>
    <name evidence="2" type="ORF">F2P81_011024</name>
</gene>
<dbReference type="AlphaFoldDB" id="A0A6A4T0E3"/>
<protein>
    <submittedName>
        <fullName evidence="2">Uncharacterized protein</fullName>
    </submittedName>
</protein>
<name>A0A6A4T0E3_SCOMX</name>
<evidence type="ECO:0000256" key="1">
    <source>
        <dbReference type="SAM" id="MobiDB-lite"/>
    </source>
</evidence>
<accession>A0A6A4T0E3</accession>
<proteinExistence type="predicted"/>
<evidence type="ECO:0000313" key="3">
    <source>
        <dbReference type="Proteomes" id="UP000438429"/>
    </source>
</evidence>
<feature type="compositionally biased region" description="Basic residues" evidence="1">
    <location>
        <begin position="1"/>
        <end position="10"/>
    </location>
</feature>
<dbReference type="EMBL" id="VEVO01000010">
    <property type="protein sequence ID" value="KAF0035712.1"/>
    <property type="molecule type" value="Genomic_DNA"/>
</dbReference>
<sequence>MQSKKKKKTHLSTDGHSTLRLRSIVEVPTASHRDENQLHTSSGSNSPDAVNLTLTSVSLPGTSMASPQPDTVRRDNG</sequence>
<feature type="region of interest" description="Disordered" evidence="1">
    <location>
        <begin position="1"/>
        <end position="77"/>
    </location>
</feature>
<reference evidence="2 3" key="1">
    <citation type="submission" date="2019-06" db="EMBL/GenBank/DDBJ databases">
        <title>Draft genomes of female and male turbot (Scophthalmus maximus).</title>
        <authorList>
            <person name="Xu H."/>
            <person name="Xu X.-W."/>
            <person name="Shao C."/>
            <person name="Chen S."/>
        </authorList>
    </citation>
    <scope>NUCLEOTIDE SEQUENCE [LARGE SCALE GENOMIC DNA]</scope>
    <source>
        <strain evidence="2">Ysfricsl-2016a</strain>
        <tissue evidence="2">Blood</tissue>
    </source>
</reference>